<proteinExistence type="predicted"/>
<sequence>MKILAFAMLWGVFVASSFAQPRLAATSAVAIGGFPETTTCAQSTCCNFCDCCHIGAGSAVLRVIGPYGNVLPDLIHTGSFTLIRWRSGETSPKAGAHVMFVWPSA</sequence>
<feature type="signal peptide" evidence="1">
    <location>
        <begin position="1"/>
        <end position="19"/>
    </location>
</feature>
<comment type="caution">
    <text evidence="2">The sequence shown here is derived from an EMBL/GenBank/DDBJ whole genome shotgun (WGS) entry which is preliminary data.</text>
</comment>
<keyword evidence="1" id="KW-0732">Signal</keyword>
<organism evidence="2 3">
    <name type="scientific">Caballeronia terrestris</name>
    <dbReference type="NCBI Taxonomy" id="1226301"/>
    <lineage>
        <taxon>Bacteria</taxon>
        <taxon>Pseudomonadati</taxon>
        <taxon>Pseudomonadota</taxon>
        <taxon>Betaproteobacteria</taxon>
        <taxon>Burkholderiales</taxon>
        <taxon>Burkholderiaceae</taxon>
        <taxon>Caballeronia</taxon>
    </lineage>
</organism>
<name>A0A158KWW8_9BURK</name>
<keyword evidence="3" id="KW-1185">Reference proteome</keyword>
<feature type="chain" id="PRO_5011119583" evidence="1">
    <location>
        <begin position="20"/>
        <end position="105"/>
    </location>
</feature>
<gene>
    <name evidence="2" type="ORF">AWB67_06988</name>
</gene>
<dbReference type="AlphaFoldDB" id="A0A158KWW8"/>
<dbReference type="EMBL" id="FCOL02000181">
    <property type="protein sequence ID" value="SAL85604.1"/>
    <property type="molecule type" value="Genomic_DNA"/>
</dbReference>
<accession>A0A158KWW8</accession>
<reference evidence="2" key="1">
    <citation type="submission" date="2016-01" db="EMBL/GenBank/DDBJ databases">
        <authorList>
            <person name="Peeters C."/>
        </authorList>
    </citation>
    <scope>NUCLEOTIDE SEQUENCE [LARGE SCALE GENOMIC DNA]</scope>
    <source>
        <strain evidence="2">LMG 22937</strain>
    </source>
</reference>
<protein>
    <submittedName>
        <fullName evidence="2">Uncharacterized protein</fullName>
    </submittedName>
</protein>
<evidence type="ECO:0000313" key="3">
    <source>
        <dbReference type="Proteomes" id="UP000054925"/>
    </source>
</evidence>
<evidence type="ECO:0000256" key="1">
    <source>
        <dbReference type="SAM" id="SignalP"/>
    </source>
</evidence>
<evidence type="ECO:0000313" key="2">
    <source>
        <dbReference type="EMBL" id="SAL85604.1"/>
    </source>
</evidence>
<dbReference type="Proteomes" id="UP000054925">
    <property type="component" value="Unassembled WGS sequence"/>
</dbReference>